<evidence type="ECO:0000256" key="4">
    <source>
        <dbReference type="ARBA" id="ARBA00022692"/>
    </source>
</evidence>
<dbReference type="InterPro" id="IPR036942">
    <property type="entry name" value="Beta-barrel_TonB_sf"/>
</dbReference>
<keyword evidence="2 10" id="KW-0813">Transport</keyword>
<evidence type="ECO:0000256" key="11">
    <source>
        <dbReference type="RuleBase" id="RU003357"/>
    </source>
</evidence>
<comment type="similarity">
    <text evidence="10 11">Belongs to the TonB-dependent receptor family.</text>
</comment>
<keyword evidence="9 10" id="KW-0998">Cell outer membrane</keyword>
<dbReference type="InterPro" id="IPR008969">
    <property type="entry name" value="CarboxyPept-like_regulatory"/>
</dbReference>
<dbReference type="PROSITE" id="PS52016">
    <property type="entry name" value="TONB_DEPENDENT_REC_3"/>
    <property type="match status" value="1"/>
</dbReference>
<dbReference type="PANTHER" id="PTHR30069:SF29">
    <property type="entry name" value="HEMOGLOBIN AND HEMOGLOBIN-HAPTOGLOBIN-BINDING PROTEIN 1-RELATED"/>
    <property type="match status" value="1"/>
</dbReference>
<evidence type="ECO:0000259" key="14">
    <source>
        <dbReference type="Pfam" id="PF07715"/>
    </source>
</evidence>
<evidence type="ECO:0000256" key="3">
    <source>
        <dbReference type="ARBA" id="ARBA00022452"/>
    </source>
</evidence>
<dbReference type="InterPro" id="IPR037066">
    <property type="entry name" value="Plug_dom_sf"/>
</dbReference>
<evidence type="ECO:0000256" key="7">
    <source>
        <dbReference type="ARBA" id="ARBA00023136"/>
    </source>
</evidence>
<evidence type="ECO:0000256" key="5">
    <source>
        <dbReference type="ARBA" id="ARBA00022729"/>
    </source>
</evidence>
<accession>A0A2W2ATM6</accession>
<comment type="caution">
    <text evidence="15">The sequence shown here is derived from an EMBL/GenBank/DDBJ whole genome shotgun (WGS) entry which is preliminary data.</text>
</comment>
<feature type="domain" description="TonB-dependent receptor-like beta-barrel" evidence="13">
    <location>
        <begin position="309"/>
        <end position="685"/>
    </location>
</feature>
<keyword evidence="16" id="KW-1185">Reference proteome</keyword>
<keyword evidence="4 10" id="KW-0812">Transmembrane</keyword>
<feature type="signal peptide" evidence="12">
    <location>
        <begin position="1"/>
        <end position="19"/>
    </location>
</feature>
<feature type="domain" description="TonB-dependent receptor plug" evidence="14">
    <location>
        <begin position="120"/>
        <end position="227"/>
    </location>
</feature>
<dbReference type="PANTHER" id="PTHR30069">
    <property type="entry name" value="TONB-DEPENDENT OUTER MEMBRANE RECEPTOR"/>
    <property type="match status" value="1"/>
</dbReference>
<evidence type="ECO:0000313" key="15">
    <source>
        <dbReference type="EMBL" id="PZF71058.1"/>
    </source>
</evidence>
<keyword evidence="5 12" id="KW-0732">Signal</keyword>
<keyword evidence="3 10" id="KW-1134">Transmembrane beta strand</keyword>
<dbReference type="SUPFAM" id="SSF56935">
    <property type="entry name" value="Porins"/>
    <property type="match status" value="1"/>
</dbReference>
<comment type="subcellular location">
    <subcellularLocation>
        <location evidence="1 10">Cell outer membrane</location>
        <topology evidence="1 10">Multi-pass membrane protein</topology>
    </subcellularLocation>
</comment>
<dbReference type="Pfam" id="PF07715">
    <property type="entry name" value="Plug"/>
    <property type="match status" value="1"/>
</dbReference>
<gene>
    <name evidence="15" type="ORF">DN068_20385</name>
</gene>
<dbReference type="Gene3D" id="2.40.170.20">
    <property type="entry name" value="TonB-dependent receptor, beta-barrel domain"/>
    <property type="match status" value="1"/>
</dbReference>
<organism evidence="15 16">
    <name type="scientific">Taibaiella soli</name>
    <dbReference type="NCBI Taxonomy" id="1649169"/>
    <lineage>
        <taxon>Bacteria</taxon>
        <taxon>Pseudomonadati</taxon>
        <taxon>Bacteroidota</taxon>
        <taxon>Chitinophagia</taxon>
        <taxon>Chitinophagales</taxon>
        <taxon>Chitinophagaceae</taxon>
        <taxon>Taibaiella</taxon>
    </lineage>
</organism>
<dbReference type="Proteomes" id="UP000248745">
    <property type="component" value="Unassembled WGS sequence"/>
</dbReference>
<dbReference type="Pfam" id="PF13715">
    <property type="entry name" value="CarbopepD_reg_2"/>
    <property type="match status" value="1"/>
</dbReference>
<dbReference type="Gene3D" id="2.170.130.10">
    <property type="entry name" value="TonB-dependent receptor, plug domain"/>
    <property type="match status" value="1"/>
</dbReference>
<proteinExistence type="inferred from homology"/>
<feature type="chain" id="PRO_5016056645" evidence="12">
    <location>
        <begin position="20"/>
        <end position="729"/>
    </location>
</feature>
<evidence type="ECO:0000256" key="10">
    <source>
        <dbReference type="PROSITE-ProRule" id="PRU01360"/>
    </source>
</evidence>
<evidence type="ECO:0000256" key="12">
    <source>
        <dbReference type="SAM" id="SignalP"/>
    </source>
</evidence>
<dbReference type="OrthoDB" id="1109239at2"/>
<dbReference type="AlphaFoldDB" id="A0A2W2ATM6"/>
<keyword evidence="7 10" id="KW-0472">Membrane</keyword>
<dbReference type="GO" id="GO:0015344">
    <property type="term" value="F:siderophore uptake transmembrane transporter activity"/>
    <property type="evidence" value="ECO:0007669"/>
    <property type="project" value="TreeGrafter"/>
</dbReference>
<dbReference type="EMBL" id="QKTW01000027">
    <property type="protein sequence ID" value="PZF71058.1"/>
    <property type="molecule type" value="Genomic_DNA"/>
</dbReference>
<protein>
    <submittedName>
        <fullName evidence="15">TonB-dependent receptor</fullName>
    </submittedName>
</protein>
<dbReference type="InterPro" id="IPR000531">
    <property type="entry name" value="Beta-barrel_TonB"/>
</dbReference>
<dbReference type="InterPro" id="IPR039426">
    <property type="entry name" value="TonB-dep_rcpt-like"/>
</dbReference>
<dbReference type="RefSeq" id="WP_111000792.1">
    <property type="nucleotide sequence ID" value="NZ_QKTW01000027.1"/>
</dbReference>
<sequence>MKKLILLIAISFAAQTLWAQATFKAVVEDKSTHETLAGVSVVVKGNETVGNSSDVNGKLVLSNLPEGKLTLQCNFVGYKKLDVDIVLPDTSTHVIFLEPDEATLNEVVVVSSTRNNDRIENATTKVEVLGSEEMSEESMVKPGNISSILGDVSGIQIQQSSATSGNANVRILGLDGKYTQMLKDGMPLYDGYSGGFGVLSIQPLDLKQVELIKGSASTLYGGGAIGGLINFISKKPTYEPDASFILNGTTLKEGNLNGYFAQRWKKIGFTLFAGQTMQKQVDVDGDGLSDVPKISSTSIHPTLFLYPTDKSTISIGWAGNYEKRTGGDMLAIDNANDAAHPYYDKNDLKRNTYTMIATNNFTSRITGTLKGSLSVFDRTETTNTYLFKAQQKNFYSEASLAIHLDRHNIVGGVNITGDDFRPDASTPAPVGNFSNTVQGIFGQDTWQLLKNTKLEGGLRVDHHTQYGMFVLPRLALFQKINEAWGVRAGFGMGYKTPNPLSPQIKDYEIYQIMPIPSGVTPEKSTGGNIEFNYKKAFGDGDEKNSFFINHAFFMTQINNPVVGTEQPNGDLTFSNGSKPIVTRGFDTYVQLKMAPWEFYVGYTYTDAIRKYLADNQYMPLTPRNRAAATAVYEIEGKWRFGLEASYNGTQYRDGDTKTPDYVFMATMIERKFGKKWSVVLNCENLLDVRQTKYETIYTGSIMNPDYKPLWAPIDGRVVNLAIKFMPFAH</sequence>
<dbReference type="GO" id="GO:0009279">
    <property type="term" value="C:cell outer membrane"/>
    <property type="evidence" value="ECO:0007669"/>
    <property type="project" value="UniProtKB-SubCell"/>
</dbReference>
<reference evidence="15 16" key="1">
    <citation type="submission" date="2018-06" db="EMBL/GenBank/DDBJ databases">
        <title>Mucibacter soli gen. nov., sp. nov., a new member of the family Chitinophagaceae producing mucin.</title>
        <authorList>
            <person name="Kim M.-K."/>
            <person name="Park S."/>
            <person name="Kim T.-S."/>
            <person name="Joung Y."/>
            <person name="Han J.-H."/>
            <person name="Kim S.B."/>
        </authorList>
    </citation>
    <scope>NUCLEOTIDE SEQUENCE [LARGE SCALE GENOMIC DNA]</scope>
    <source>
        <strain evidence="15 16">R1-15</strain>
    </source>
</reference>
<evidence type="ECO:0000256" key="8">
    <source>
        <dbReference type="ARBA" id="ARBA00023170"/>
    </source>
</evidence>
<evidence type="ECO:0000256" key="6">
    <source>
        <dbReference type="ARBA" id="ARBA00023077"/>
    </source>
</evidence>
<evidence type="ECO:0000313" key="16">
    <source>
        <dbReference type="Proteomes" id="UP000248745"/>
    </source>
</evidence>
<dbReference type="SUPFAM" id="SSF49464">
    <property type="entry name" value="Carboxypeptidase regulatory domain-like"/>
    <property type="match status" value="1"/>
</dbReference>
<dbReference type="Pfam" id="PF00593">
    <property type="entry name" value="TonB_dep_Rec_b-barrel"/>
    <property type="match status" value="1"/>
</dbReference>
<evidence type="ECO:0000259" key="13">
    <source>
        <dbReference type="Pfam" id="PF00593"/>
    </source>
</evidence>
<evidence type="ECO:0000256" key="2">
    <source>
        <dbReference type="ARBA" id="ARBA00022448"/>
    </source>
</evidence>
<evidence type="ECO:0000256" key="9">
    <source>
        <dbReference type="ARBA" id="ARBA00023237"/>
    </source>
</evidence>
<dbReference type="InterPro" id="IPR012910">
    <property type="entry name" value="Plug_dom"/>
</dbReference>
<dbReference type="GO" id="GO:0044718">
    <property type="term" value="P:siderophore transmembrane transport"/>
    <property type="evidence" value="ECO:0007669"/>
    <property type="project" value="TreeGrafter"/>
</dbReference>
<evidence type="ECO:0000256" key="1">
    <source>
        <dbReference type="ARBA" id="ARBA00004571"/>
    </source>
</evidence>
<keyword evidence="8 15" id="KW-0675">Receptor</keyword>
<name>A0A2W2ATM6_9BACT</name>
<keyword evidence="6 11" id="KW-0798">TonB box</keyword>